<name>A0AAQ1MED8_9FIRM</name>
<dbReference type="EMBL" id="FQVY01000003">
    <property type="protein sequence ID" value="SHG29458.1"/>
    <property type="molecule type" value="Genomic_DNA"/>
</dbReference>
<reference evidence="2 5" key="3">
    <citation type="journal article" date="2019" name="Nat. Med.">
        <title>A library of human gut bacterial isolates paired with longitudinal multiomics data enables mechanistic microbiome research.</title>
        <authorList>
            <person name="Poyet M."/>
            <person name="Groussin M."/>
            <person name="Gibbons S.M."/>
            <person name="Avila-Pacheco J."/>
            <person name="Jiang X."/>
            <person name="Kearney S.M."/>
            <person name="Perrotta A.R."/>
            <person name="Berdy B."/>
            <person name="Zhao S."/>
            <person name="Lieberman T.D."/>
            <person name="Swanson P.K."/>
            <person name="Smith M."/>
            <person name="Roesemann S."/>
            <person name="Alexander J.E."/>
            <person name="Rich S.A."/>
            <person name="Livny J."/>
            <person name="Vlamakis H."/>
            <person name="Clish C."/>
            <person name="Bullock K."/>
            <person name="Deik A."/>
            <person name="Scott J."/>
            <person name="Pierce K.A."/>
            <person name="Xavier R.J."/>
            <person name="Alm E.J."/>
        </authorList>
    </citation>
    <scope>NUCLEOTIDE SEQUENCE [LARGE SCALE GENOMIC DNA]</scope>
    <source>
        <strain evidence="2 5">BIOML-A2</strain>
    </source>
</reference>
<accession>A0AAQ1MED8</accession>
<dbReference type="RefSeq" id="WP_044991850.1">
    <property type="nucleotide sequence ID" value="NZ_FQVY01000003.1"/>
</dbReference>
<dbReference type="Pfam" id="PF00753">
    <property type="entry name" value="Lactamase_B"/>
    <property type="match status" value="1"/>
</dbReference>
<evidence type="ECO:0000313" key="3">
    <source>
        <dbReference type="EMBL" id="SHG29458.1"/>
    </source>
</evidence>
<dbReference type="SMART" id="SM00849">
    <property type="entry name" value="Lactamase_B"/>
    <property type="match status" value="1"/>
</dbReference>
<dbReference type="Proteomes" id="UP000474718">
    <property type="component" value="Unassembled WGS sequence"/>
</dbReference>
<evidence type="ECO:0000313" key="4">
    <source>
        <dbReference type="Proteomes" id="UP000184089"/>
    </source>
</evidence>
<dbReference type="Proteomes" id="UP000184089">
    <property type="component" value="Unassembled WGS sequence"/>
</dbReference>
<keyword evidence="5" id="KW-1185">Reference proteome</keyword>
<comment type="caution">
    <text evidence="3">The sequence shown here is derived from an EMBL/GenBank/DDBJ whole genome shotgun (WGS) entry which is preliminary data.</text>
</comment>
<protein>
    <submittedName>
        <fullName evidence="3">Glyoxylase, beta-lactamase superfamily II</fullName>
    </submittedName>
    <submittedName>
        <fullName evidence="2">MBL fold metallo-hydrolase</fullName>
    </submittedName>
</protein>
<dbReference type="AlphaFoldDB" id="A0AAQ1MED8"/>
<evidence type="ECO:0000313" key="2">
    <source>
        <dbReference type="EMBL" id="MZL70741.1"/>
    </source>
</evidence>
<dbReference type="PANTHER" id="PTHR42951">
    <property type="entry name" value="METALLO-BETA-LACTAMASE DOMAIN-CONTAINING"/>
    <property type="match status" value="1"/>
</dbReference>
<reference evidence="3" key="2">
    <citation type="submission" date="2016-11" db="EMBL/GenBank/DDBJ databases">
        <authorList>
            <person name="Varghese N."/>
            <person name="Submissions S."/>
        </authorList>
    </citation>
    <scope>NUCLEOTIDE SEQUENCE</scope>
    <source>
        <strain evidence="3">DSM 4029</strain>
    </source>
</reference>
<dbReference type="PANTHER" id="PTHR42951:SF4">
    <property type="entry name" value="ACYL-COENZYME A THIOESTERASE MBLAC2"/>
    <property type="match status" value="1"/>
</dbReference>
<evidence type="ECO:0000259" key="1">
    <source>
        <dbReference type="SMART" id="SM00849"/>
    </source>
</evidence>
<dbReference type="InterPro" id="IPR036866">
    <property type="entry name" value="RibonucZ/Hydroxyglut_hydro"/>
</dbReference>
<proteinExistence type="predicted"/>
<gene>
    <name evidence="2" type="ORF">GT747_13375</name>
    <name evidence="3" type="ORF">SAMN05444424_2009</name>
</gene>
<dbReference type="SUPFAM" id="SSF56281">
    <property type="entry name" value="Metallo-hydrolase/oxidoreductase"/>
    <property type="match status" value="1"/>
</dbReference>
<reference evidence="4" key="1">
    <citation type="submission" date="2016-11" db="EMBL/GenBank/DDBJ databases">
        <authorList>
            <person name="Jaros S."/>
            <person name="Januszkiewicz K."/>
            <person name="Wedrychowicz H."/>
        </authorList>
    </citation>
    <scope>NUCLEOTIDE SEQUENCE [LARGE SCALE GENOMIC DNA]</scope>
    <source>
        <strain evidence="4">DSM 4029</strain>
    </source>
</reference>
<organism evidence="3 4">
    <name type="scientific">Bittarella massiliensis</name>
    <name type="common">ex Durand et al. 2017</name>
    <dbReference type="NCBI Taxonomy" id="1720313"/>
    <lineage>
        <taxon>Bacteria</taxon>
        <taxon>Bacillati</taxon>
        <taxon>Bacillota</taxon>
        <taxon>Clostridia</taxon>
        <taxon>Eubacteriales</taxon>
        <taxon>Oscillospiraceae</taxon>
        <taxon>Bittarella (ex Durand et al. 2017)</taxon>
    </lineage>
</organism>
<dbReference type="InterPro" id="IPR001279">
    <property type="entry name" value="Metallo-B-lactamas"/>
</dbReference>
<sequence length="297" mass="33523">MPEKIADAVQPDAWYEALPRPQYATLEAVEQPDPWFSVYRLPCDVYAIYEPGHFQEVISYLVLGGEKALLIDTGMGMGNIKKVVDFLTDKPLVVVNTHSHFDHIGCNWMFEKVHIYNHPGAIRRMKEGLTHQEVEDNLKPGSNWIPYPDDFVPEEYAIKPCNYQPIENGHQFDLGGRVLTAFNTPGHSPDSIMLADDANKLLFTGDTFYPATLYAHLDSHDGLKSVIDTYKKTMEEVAAKYGDYTLICSHNEPMREGKTLGQVADAFAAIEAGDLPYQEDENHLKKYTFDGFCIVTL</sequence>
<dbReference type="EMBL" id="WWVX01000010">
    <property type="protein sequence ID" value="MZL70741.1"/>
    <property type="molecule type" value="Genomic_DNA"/>
</dbReference>
<dbReference type="Gene3D" id="3.60.15.10">
    <property type="entry name" value="Ribonuclease Z/Hydroxyacylglutathione hydrolase-like"/>
    <property type="match status" value="1"/>
</dbReference>
<evidence type="ECO:0000313" key="5">
    <source>
        <dbReference type="Proteomes" id="UP000474718"/>
    </source>
</evidence>
<feature type="domain" description="Metallo-beta-lactamase" evidence="1">
    <location>
        <begin position="56"/>
        <end position="250"/>
    </location>
</feature>
<dbReference type="InterPro" id="IPR050855">
    <property type="entry name" value="NDM-1-like"/>
</dbReference>